<dbReference type="EMBL" id="UOFG01000108">
    <property type="protein sequence ID" value="VAW60087.1"/>
    <property type="molecule type" value="Genomic_DNA"/>
</dbReference>
<evidence type="ECO:0000259" key="1">
    <source>
        <dbReference type="PROSITE" id="PS51186"/>
    </source>
</evidence>
<dbReference type="CDD" id="cd04301">
    <property type="entry name" value="NAT_SF"/>
    <property type="match status" value="1"/>
</dbReference>
<reference evidence="2" key="1">
    <citation type="submission" date="2018-06" db="EMBL/GenBank/DDBJ databases">
        <authorList>
            <person name="Zhirakovskaya E."/>
        </authorList>
    </citation>
    <scope>NUCLEOTIDE SEQUENCE</scope>
</reference>
<dbReference type="GO" id="GO:0016747">
    <property type="term" value="F:acyltransferase activity, transferring groups other than amino-acyl groups"/>
    <property type="evidence" value="ECO:0007669"/>
    <property type="project" value="InterPro"/>
</dbReference>
<dbReference type="InterPro" id="IPR016181">
    <property type="entry name" value="Acyl_CoA_acyltransferase"/>
</dbReference>
<dbReference type="AlphaFoldDB" id="A0A3B0XAW6"/>
<proteinExistence type="predicted"/>
<gene>
    <name evidence="2" type="ORF">MNBD_GAMMA11-1176</name>
</gene>
<organism evidence="2">
    <name type="scientific">hydrothermal vent metagenome</name>
    <dbReference type="NCBI Taxonomy" id="652676"/>
    <lineage>
        <taxon>unclassified sequences</taxon>
        <taxon>metagenomes</taxon>
        <taxon>ecological metagenomes</taxon>
    </lineage>
</organism>
<name>A0A3B0XAW6_9ZZZZ</name>
<accession>A0A3B0XAW6</accession>
<sequence length="143" mass="16288">MKDLTVKQADHYNLPQIKHFYKKNSMRAQAPKGERIFTATLNNQLVAALRLAPVGPYYLLRSMCVSADLRHRGIGSALLQTIQPELCQTSCYCFPYSHLQPFYASAGFIACNAESEPQIITDRFYRYLNNGKDICLMKHQPQA</sequence>
<dbReference type="Pfam" id="PF13508">
    <property type="entry name" value="Acetyltransf_7"/>
    <property type="match status" value="1"/>
</dbReference>
<evidence type="ECO:0000313" key="2">
    <source>
        <dbReference type="EMBL" id="VAW60087.1"/>
    </source>
</evidence>
<dbReference type="InterPro" id="IPR000182">
    <property type="entry name" value="GNAT_dom"/>
</dbReference>
<dbReference type="Gene3D" id="3.40.630.30">
    <property type="match status" value="1"/>
</dbReference>
<dbReference type="SUPFAM" id="SSF55729">
    <property type="entry name" value="Acyl-CoA N-acyltransferases (Nat)"/>
    <property type="match status" value="1"/>
</dbReference>
<protein>
    <recommendedName>
        <fullName evidence="1">N-acetyltransferase domain-containing protein</fullName>
    </recommendedName>
</protein>
<feature type="domain" description="N-acetyltransferase" evidence="1">
    <location>
        <begin position="1"/>
        <end position="141"/>
    </location>
</feature>
<dbReference type="PROSITE" id="PS51186">
    <property type="entry name" value="GNAT"/>
    <property type="match status" value="1"/>
</dbReference>